<evidence type="ECO:0000256" key="1">
    <source>
        <dbReference type="ARBA" id="ARBA00008010"/>
    </source>
</evidence>
<dbReference type="EMBL" id="CAXHTA020000005">
    <property type="protein sequence ID" value="CAL5221712.1"/>
    <property type="molecule type" value="Genomic_DNA"/>
</dbReference>
<accession>A0ABP1FW71</accession>
<comment type="similarity">
    <text evidence="1">Belongs to the MCM family.</text>
</comment>
<evidence type="ECO:0000256" key="3">
    <source>
        <dbReference type="ARBA" id="ARBA00022705"/>
    </source>
</evidence>
<dbReference type="InterPro" id="IPR041562">
    <property type="entry name" value="MCM_lid"/>
</dbReference>
<evidence type="ECO:0000313" key="5">
    <source>
        <dbReference type="EMBL" id="CAL5221712.1"/>
    </source>
</evidence>
<evidence type="ECO:0000313" key="6">
    <source>
        <dbReference type="Proteomes" id="UP001497392"/>
    </source>
</evidence>
<protein>
    <recommendedName>
        <fullName evidence="2">DNA helicase</fullName>
        <ecNumber evidence="2">3.6.4.12</ecNumber>
    </recommendedName>
</protein>
<reference evidence="5 6" key="1">
    <citation type="submission" date="2024-06" db="EMBL/GenBank/DDBJ databases">
        <authorList>
            <person name="Kraege A."/>
            <person name="Thomma B."/>
        </authorList>
    </citation>
    <scope>NUCLEOTIDE SEQUENCE [LARGE SCALE GENOMIC DNA]</scope>
</reference>
<dbReference type="PANTHER" id="PTHR11630:SF66">
    <property type="entry name" value="DNA REPLICATION LICENSING FACTOR MCM4"/>
    <property type="match status" value="1"/>
</dbReference>
<dbReference type="InterPro" id="IPR031327">
    <property type="entry name" value="MCM"/>
</dbReference>
<dbReference type="Proteomes" id="UP001497392">
    <property type="component" value="Unassembled WGS sequence"/>
</dbReference>
<evidence type="ECO:0000259" key="4">
    <source>
        <dbReference type="Pfam" id="PF17855"/>
    </source>
</evidence>
<dbReference type="EC" id="3.6.4.12" evidence="2"/>
<feature type="domain" description="MCM AAA-lid" evidence="4">
    <location>
        <begin position="436"/>
        <end position="518"/>
    </location>
</feature>
<keyword evidence="6" id="KW-1185">Reference proteome</keyword>
<evidence type="ECO:0000256" key="2">
    <source>
        <dbReference type="ARBA" id="ARBA00012551"/>
    </source>
</evidence>
<sequence length="564" mass="60149">MQSTPVHAVHSTAKPADAVHVHGVCTAVESVHKRVASRTIRCPHCRELQQHLQLAGVPLQQCCSEGSGTSLSAWEEDVTGRVLVPVQRVYLADVGCARASAVFGVSASALSIELQGEDLVGRVAVGTCLSVYGTVALTHMPDSNAVRAWTTAQVRANSVTLSHARQLTYHPPVALDWEAWTGEVLSRRASHKPAQLLTGLCDALGACLEPQPLPDRTMLCLLLSAVTAGHSAQDMTQSCGDRSQVHVLLTSAGLEPSLARTMASAAALLSPHSLDLTSSMPLLPKASELKQQNAQTGWRLEASALGNAASGILCLQSYQLGKKDQERLADALQQRALHACPDPALTVPGTAVLWMGVPVDAIAEQNNDPRSNGSASKGRLSPALVSQFDLVTCYSSSSSSNGDGDFEERLVKHLLDLSPEDSETDSQDRASLTRCLQEHLRKAANIAAPKPSKQASLMLQNYYPALRQQAADSDVTVTAAVLGTLSRLSSACARLHLRDEILATPDVVVSIMLLEESFQHQGRACQLSRDLASMHGIERNGESLADSIISMAAVLIEHFCTDME</sequence>
<keyword evidence="3" id="KW-0235">DNA replication</keyword>
<dbReference type="Pfam" id="PF17855">
    <property type="entry name" value="MCM_lid"/>
    <property type="match status" value="1"/>
</dbReference>
<organism evidence="5 6">
    <name type="scientific">Coccomyxa viridis</name>
    <dbReference type="NCBI Taxonomy" id="1274662"/>
    <lineage>
        <taxon>Eukaryota</taxon>
        <taxon>Viridiplantae</taxon>
        <taxon>Chlorophyta</taxon>
        <taxon>core chlorophytes</taxon>
        <taxon>Trebouxiophyceae</taxon>
        <taxon>Trebouxiophyceae incertae sedis</taxon>
        <taxon>Coccomyxaceae</taxon>
        <taxon>Coccomyxa</taxon>
    </lineage>
</organism>
<dbReference type="PANTHER" id="PTHR11630">
    <property type="entry name" value="DNA REPLICATION LICENSING FACTOR MCM FAMILY MEMBER"/>
    <property type="match status" value="1"/>
</dbReference>
<dbReference type="Gene3D" id="3.40.50.300">
    <property type="entry name" value="P-loop containing nucleotide triphosphate hydrolases"/>
    <property type="match status" value="1"/>
</dbReference>
<comment type="caution">
    <text evidence="5">The sequence shown here is derived from an EMBL/GenBank/DDBJ whole genome shotgun (WGS) entry which is preliminary data.</text>
</comment>
<proteinExistence type="inferred from homology"/>
<dbReference type="InterPro" id="IPR027417">
    <property type="entry name" value="P-loop_NTPase"/>
</dbReference>
<gene>
    <name evidence="5" type="primary">g3953</name>
    <name evidence="5" type="ORF">VP750_LOCUS3371</name>
</gene>
<name>A0ABP1FW71_9CHLO</name>